<dbReference type="CDD" id="cd14724">
    <property type="entry name" value="ZIP_Gal4-like_1"/>
    <property type="match status" value="1"/>
</dbReference>
<gene>
    <name evidence="3" type="ORF">AtubIFM56815_003469</name>
</gene>
<dbReference type="PANTHER" id="PTHR38111">
    <property type="entry name" value="ZN(2)-C6 FUNGAL-TYPE DOMAIN-CONTAINING PROTEIN-RELATED"/>
    <property type="match status" value="1"/>
</dbReference>
<name>A0A9W6AY13_ASPTU</name>
<evidence type="ECO:0000256" key="2">
    <source>
        <dbReference type="SAM" id="MobiDB-lite"/>
    </source>
</evidence>
<dbReference type="InterPro" id="IPR021858">
    <property type="entry name" value="Fun_TF"/>
</dbReference>
<accession>A0A9W6AY13</accession>
<evidence type="ECO:0000313" key="3">
    <source>
        <dbReference type="EMBL" id="GLA89001.1"/>
    </source>
</evidence>
<feature type="region of interest" description="Disordered" evidence="2">
    <location>
        <begin position="239"/>
        <end position="276"/>
    </location>
</feature>
<dbReference type="EMBL" id="BRPE01000015">
    <property type="protein sequence ID" value="GLA89001.1"/>
    <property type="molecule type" value="Genomic_DNA"/>
</dbReference>
<dbReference type="InterPro" id="IPR053178">
    <property type="entry name" value="Osmoadaptation_assoc"/>
</dbReference>
<sequence>MFRGNSGSCPFALCPIHPGTQRWSQEERLKATNESSTEPTSAAAVASSATRYWSPQATASNGCRGARRKRGWEFRRNSVMSAQILLVVISPFCWPRIRSSLTLTFPYRDIVAWYDWSSLSRLAAHGHPRFAANIGLRSPPDPEDFLQPISQADEIRNLREEIRELTASLQNCEQRIKTSRRRAQLQGLVNAVRLAPPNAVNRLVAQIRKHRGETNEVAIPVGPLNGTEAEHGPVVLRRSHSYDSDDDSLDSEDEVFSLSGSRSSSEESEDSSYGSISHIGSWKPMLDVFIERFVDAFSPVVQSKTGQAGALRRAAEIRMFSPILVDAFESVSIAYFGRSIQDKNLEAAGFRLYPRVLRSLQQALQDPQRSKAESTLVTVTLLMAFESVERTTQVSLIAHVHGALRLIEHRGPENHIHGVEHLLYTELRPYWVAAAIVSRTPSALASPDWINLPWSANPDRRDILHYLLDLAVEIPGLLWQFDDIEAALKSGIYSPHEISVKQASLWSGVADLTDRFRQWKVQWVDNNPDGPPQEVEVSADDPFPRFHCRDFRTGGIITPPIFVYRDLRLAQTMCLYYSTRLILSSADTRPTDRVGPLEQYSLGCGICRSLEWYIVNAPGNMINRLAFPVRVAWEAFPDGGPERQFMYEVLKLVERRHALGLWGSNMSEISPRAGPPRSQSPELATGA</sequence>
<feature type="compositionally biased region" description="Acidic residues" evidence="2">
    <location>
        <begin position="244"/>
        <end position="255"/>
    </location>
</feature>
<comment type="caution">
    <text evidence="3">The sequence shown here is derived from an EMBL/GenBank/DDBJ whole genome shotgun (WGS) entry which is preliminary data.</text>
</comment>
<reference evidence="3" key="1">
    <citation type="submission" date="2022-07" db="EMBL/GenBank/DDBJ databases">
        <title>Taxonomy of Aspergillus series Nigri: significant species reduction supported by multi-species coalescent approaches.</title>
        <authorList>
            <person name="Bian C."/>
            <person name="Kusuya Y."/>
            <person name="Sklenar F."/>
            <person name="D'hooge E."/>
            <person name="Yaguchi T."/>
            <person name="Takahashi H."/>
            <person name="Hubka V."/>
        </authorList>
    </citation>
    <scope>NUCLEOTIDE SEQUENCE</scope>
    <source>
        <strain evidence="3">IFM 56815</strain>
    </source>
</reference>
<dbReference type="PANTHER" id="PTHR38111:SF2">
    <property type="entry name" value="FINGER DOMAIN PROTEIN, PUTATIVE (AFU_ORTHOLOGUE AFUA_1G01560)-RELATED"/>
    <property type="match status" value="1"/>
</dbReference>
<feature type="coiled-coil region" evidence="1">
    <location>
        <begin position="155"/>
        <end position="182"/>
    </location>
</feature>
<keyword evidence="1" id="KW-0175">Coiled coil</keyword>
<evidence type="ECO:0008006" key="5">
    <source>
        <dbReference type="Google" id="ProtNLM"/>
    </source>
</evidence>
<evidence type="ECO:0000256" key="1">
    <source>
        <dbReference type="SAM" id="Coils"/>
    </source>
</evidence>
<protein>
    <recommendedName>
        <fullName evidence="5">C6 finger domain protein</fullName>
    </recommendedName>
</protein>
<dbReference type="Pfam" id="PF11951">
    <property type="entry name" value="Fungal_trans_2"/>
    <property type="match status" value="1"/>
</dbReference>
<evidence type="ECO:0000313" key="4">
    <source>
        <dbReference type="Proteomes" id="UP001144157"/>
    </source>
</evidence>
<dbReference type="AlphaFoldDB" id="A0A9W6AY13"/>
<organism evidence="3 4">
    <name type="scientific">Aspergillus tubingensis</name>
    <dbReference type="NCBI Taxonomy" id="5068"/>
    <lineage>
        <taxon>Eukaryota</taxon>
        <taxon>Fungi</taxon>
        <taxon>Dikarya</taxon>
        <taxon>Ascomycota</taxon>
        <taxon>Pezizomycotina</taxon>
        <taxon>Eurotiomycetes</taxon>
        <taxon>Eurotiomycetidae</taxon>
        <taxon>Eurotiales</taxon>
        <taxon>Aspergillaceae</taxon>
        <taxon>Aspergillus</taxon>
        <taxon>Aspergillus subgen. Circumdati</taxon>
    </lineage>
</organism>
<dbReference type="Proteomes" id="UP001144157">
    <property type="component" value="Unassembled WGS sequence"/>
</dbReference>
<proteinExistence type="predicted"/>